<dbReference type="InterPro" id="IPR027806">
    <property type="entry name" value="HARBI1_dom"/>
</dbReference>
<dbReference type="EMBL" id="JANEYG010000085">
    <property type="protein sequence ID" value="KAJ8913882.1"/>
    <property type="molecule type" value="Genomic_DNA"/>
</dbReference>
<evidence type="ECO:0000256" key="1">
    <source>
        <dbReference type="ARBA" id="ARBA00001968"/>
    </source>
</evidence>
<evidence type="ECO:0000313" key="10">
    <source>
        <dbReference type="Proteomes" id="UP001159042"/>
    </source>
</evidence>
<proteinExistence type="inferred from homology"/>
<comment type="cofactor">
    <cofactor evidence="1">
        <name>a divalent metal cation</name>
        <dbReference type="ChEBI" id="CHEBI:60240"/>
    </cofactor>
</comment>
<dbReference type="GO" id="GO:0005634">
    <property type="term" value="C:nucleus"/>
    <property type="evidence" value="ECO:0007669"/>
    <property type="project" value="UniProtKB-SubCell"/>
</dbReference>
<dbReference type="AlphaFoldDB" id="A0AAV8VJ10"/>
<keyword evidence="5" id="KW-0479">Metal-binding</keyword>
<evidence type="ECO:0000256" key="6">
    <source>
        <dbReference type="ARBA" id="ARBA00022801"/>
    </source>
</evidence>
<evidence type="ECO:0000256" key="4">
    <source>
        <dbReference type="ARBA" id="ARBA00022722"/>
    </source>
</evidence>
<keyword evidence="6" id="KW-0378">Hydrolase</keyword>
<dbReference type="PANTHER" id="PTHR22930">
    <property type="match status" value="1"/>
</dbReference>
<dbReference type="GO" id="GO:0016787">
    <property type="term" value="F:hydrolase activity"/>
    <property type="evidence" value="ECO:0007669"/>
    <property type="project" value="UniProtKB-KW"/>
</dbReference>
<dbReference type="Proteomes" id="UP001159042">
    <property type="component" value="Unassembled WGS sequence"/>
</dbReference>
<evidence type="ECO:0000256" key="2">
    <source>
        <dbReference type="ARBA" id="ARBA00004123"/>
    </source>
</evidence>
<dbReference type="PANTHER" id="PTHR22930:SF85">
    <property type="entry name" value="GH03217P-RELATED"/>
    <property type="match status" value="1"/>
</dbReference>
<comment type="caution">
    <text evidence="9">The sequence shown here is derived from an EMBL/GenBank/DDBJ whole genome shotgun (WGS) entry which is preliminary data.</text>
</comment>
<comment type="similarity">
    <text evidence="3">Belongs to the HARBI1 family.</text>
</comment>
<keyword evidence="4" id="KW-0540">Nuclease</keyword>
<evidence type="ECO:0000313" key="9">
    <source>
        <dbReference type="EMBL" id="KAJ8913882.1"/>
    </source>
</evidence>
<gene>
    <name evidence="9" type="ORF">NQ315_005679</name>
</gene>
<evidence type="ECO:0000259" key="8">
    <source>
        <dbReference type="Pfam" id="PF13359"/>
    </source>
</evidence>
<comment type="subcellular location">
    <subcellularLocation>
        <location evidence="2">Nucleus</location>
    </subcellularLocation>
</comment>
<dbReference type="Pfam" id="PF13359">
    <property type="entry name" value="DDE_Tnp_4"/>
    <property type="match status" value="1"/>
</dbReference>
<organism evidence="9 10">
    <name type="scientific">Exocentrus adspersus</name>
    <dbReference type="NCBI Taxonomy" id="1586481"/>
    <lineage>
        <taxon>Eukaryota</taxon>
        <taxon>Metazoa</taxon>
        <taxon>Ecdysozoa</taxon>
        <taxon>Arthropoda</taxon>
        <taxon>Hexapoda</taxon>
        <taxon>Insecta</taxon>
        <taxon>Pterygota</taxon>
        <taxon>Neoptera</taxon>
        <taxon>Endopterygota</taxon>
        <taxon>Coleoptera</taxon>
        <taxon>Polyphaga</taxon>
        <taxon>Cucujiformia</taxon>
        <taxon>Chrysomeloidea</taxon>
        <taxon>Cerambycidae</taxon>
        <taxon>Lamiinae</taxon>
        <taxon>Acanthocinini</taxon>
        <taxon>Exocentrus</taxon>
    </lineage>
</organism>
<keyword evidence="7" id="KW-0539">Nucleus</keyword>
<accession>A0AAV8VJ10</accession>
<dbReference type="GO" id="GO:0004518">
    <property type="term" value="F:nuclease activity"/>
    <property type="evidence" value="ECO:0007669"/>
    <property type="project" value="UniProtKB-KW"/>
</dbReference>
<dbReference type="InterPro" id="IPR045249">
    <property type="entry name" value="HARBI1-like"/>
</dbReference>
<keyword evidence="10" id="KW-1185">Reference proteome</keyword>
<protein>
    <recommendedName>
        <fullName evidence="8">DDE Tnp4 domain-containing protein</fullName>
    </recommendedName>
</protein>
<dbReference type="GO" id="GO:0046872">
    <property type="term" value="F:metal ion binding"/>
    <property type="evidence" value="ECO:0007669"/>
    <property type="project" value="UniProtKB-KW"/>
</dbReference>
<name>A0AAV8VJ10_9CUCU</name>
<evidence type="ECO:0000256" key="3">
    <source>
        <dbReference type="ARBA" id="ARBA00006958"/>
    </source>
</evidence>
<reference evidence="9 10" key="1">
    <citation type="journal article" date="2023" name="Insect Mol. Biol.">
        <title>Genome sequencing provides insights into the evolution of gene families encoding plant cell wall-degrading enzymes in longhorned beetles.</title>
        <authorList>
            <person name="Shin N.R."/>
            <person name="Okamura Y."/>
            <person name="Kirsch R."/>
            <person name="Pauchet Y."/>
        </authorList>
    </citation>
    <scope>NUCLEOTIDE SEQUENCE [LARGE SCALE GENOMIC DNA]</scope>
    <source>
        <strain evidence="9">EAD_L_NR</strain>
    </source>
</reference>
<feature type="domain" description="DDE Tnp4" evidence="8">
    <location>
        <begin position="81"/>
        <end position="182"/>
    </location>
</feature>
<sequence length="187" mass="21453">MKSCDAEQSFKYTRMTVPIFKKLVNKIPKISKQRRSDGISAEERIAVTLQFLSQGTSMQVLAWNFEIGHTTVHKIIHETCQAIWDVLRAYGSQSDGGIFRHSIFGKRLENDNLNIPKEAVLSGSNIKMPYFLVADEAFPLKQFIMRPYPGKNLSHPKKLFNCRLSRARQMIENSSGTMAHFKHYNKC</sequence>
<evidence type="ECO:0000256" key="5">
    <source>
        <dbReference type="ARBA" id="ARBA00022723"/>
    </source>
</evidence>
<evidence type="ECO:0000256" key="7">
    <source>
        <dbReference type="ARBA" id="ARBA00023242"/>
    </source>
</evidence>